<evidence type="ECO:0000313" key="1">
    <source>
        <dbReference type="EMBL" id="GIZ03338.1"/>
    </source>
</evidence>
<gene>
    <name evidence="1" type="ORF">CEXT_702701</name>
</gene>
<reference evidence="1 2" key="1">
    <citation type="submission" date="2021-06" db="EMBL/GenBank/DDBJ databases">
        <title>Caerostris extrusa draft genome.</title>
        <authorList>
            <person name="Kono N."/>
            <person name="Arakawa K."/>
        </authorList>
    </citation>
    <scope>NUCLEOTIDE SEQUENCE [LARGE SCALE GENOMIC DNA]</scope>
</reference>
<dbReference type="AlphaFoldDB" id="A0AAV4Y8J6"/>
<comment type="caution">
    <text evidence="1">The sequence shown here is derived from an EMBL/GenBank/DDBJ whole genome shotgun (WGS) entry which is preliminary data.</text>
</comment>
<accession>A0AAV4Y8J6</accession>
<organism evidence="1 2">
    <name type="scientific">Caerostris extrusa</name>
    <name type="common">Bark spider</name>
    <name type="synonym">Caerostris bankana</name>
    <dbReference type="NCBI Taxonomy" id="172846"/>
    <lineage>
        <taxon>Eukaryota</taxon>
        <taxon>Metazoa</taxon>
        <taxon>Ecdysozoa</taxon>
        <taxon>Arthropoda</taxon>
        <taxon>Chelicerata</taxon>
        <taxon>Arachnida</taxon>
        <taxon>Araneae</taxon>
        <taxon>Araneomorphae</taxon>
        <taxon>Entelegynae</taxon>
        <taxon>Araneoidea</taxon>
        <taxon>Araneidae</taxon>
        <taxon>Caerostris</taxon>
    </lineage>
</organism>
<protein>
    <submittedName>
        <fullName evidence="1">Uncharacterized protein</fullName>
    </submittedName>
</protein>
<sequence length="92" mass="10383">MGVRGGGKKDSKSSDVLLGAGVFKITLSKYKCFVTEYISTTGKSLHASRRWQRNRAECTPRRLFEICRKGLPEVEINPCRFEQKLIASVHPI</sequence>
<proteinExistence type="predicted"/>
<name>A0AAV4Y8J6_CAEEX</name>
<evidence type="ECO:0000313" key="2">
    <source>
        <dbReference type="Proteomes" id="UP001054945"/>
    </source>
</evidence>
<dbReference type="EMBL" id="BPLR01001591">
    <property type="protein sequence ID" value="GIZ03338.1"/>
    <property type="molecule type" value="Genomic_DNA"/>
</dbReference>
<dbReference type="Proteomes" id="UP001054945">
    <property type="component" value="Unassembled WGS sequence"/>
</dbReference>
<keyword evidence="2" id="KW-1185">Reference proteome</keyword>